<comment type="caution">
    <text evidence="2">The sequence shown here is derived from an EMBL/GenBank/DDBJ whole genome shotgun (WGS) entry which is preliminary data.</text>
</comment>
<keyword evidence="1" id="KW-1133">Transmembrane helix</keyword>
<feature type="transmembrane region" description="Helical" evidence="1">
    <location>
        <begin position="69"/>
        <end position="87"/>
    </location>
</feature>
<keyword evidence="1" id="KW-0812">Transmembrane</keyword>
<name>A0A934Q0K1_9BURK</name>
<protein>
    <recommendedName>
        <fullName evidence="4">DUF4175 domain-containing protein</fullName>
    </recommendedName>
</protein>
<gene>
    <name evidence="2" type="ORF">I8E28_05735</name>
</gene>
<dbReference type="EMBL" id="JAEDAO010000001">
    <property type="protein sequence ID" value="MBK0392084.1"/>
    <property type="molecule type" value="Genomic_DNA"/>
</dbReference>
<proteinExistence type="predicted"/>
<evidence type="ECO:0000313" key="2">
    <source>
        <dbReference type="EMBL" id="MBK0392084.1"/>
    </source>
</evidence>
<accession>A0A934Q0K1</accession>
<keyword evidence="3" id="KW-1185">Reference proteome</keyword>
<keyword evidence="1" id="KW-0472">Membrane</keyword>
<dbReference type="RefSeq" id="WP_200787037.1">
    <property type="nucleotide sequence ID" value="NZ_JAEDAO010000001.1"/>
</dbReference>
<feature type="transmembrane region" description="Helical" evidence="1">
    <location>
        <begin position="6"/>
        <end position="27"/>
    </location>
</feature>
<sequence length="91" mass="9944">MGPTDFLLHAMGLLAPALFLAVLLPTGTKVLLRRATPAFPWWVQCVLLLAVGAAVLGGGLWWFGRDGKMATYFTLVMATATAQWLSLRAWR</sequence>
<organism evidence="2 3">
    <name type="scientific">Ramlibacter algicola</name>
    <dbReference type="NCBI Taxonomy" id="2795217"/>
    <lineage>
        <taxon>Bacteria</taxon>
        <taxon>Pseudomonadati</taxon>
        <taxon>Pseudomonadota</taxon>
        <taxon>Betaproteobacteria</taxon>
        <taxon>Burkholderiales</taxon>
        <taxon>Comamonadaceae</taxon>
        <taxon>Ramlibacter</taxon>
    </lineage>
</organism>
<dbReference type="Proteomes" id="UP000617041">
    <property type="component" value="Unassembled WGS sequence"/>
</dbReference>
<evidence type="ECO:0000313" key="3">
    <source>
        <dbReference type="Proteomes" id="UP000617041"/>
    </source>
</evidence>
<evidence type="ECO:0000256" key="1">
    <source>
        <dbReference type="SAM" id="Phobius"/>
    </source>
</evidence>
<evidence type="ECO:0008006" key="4">
    <source>
        <dbReference type="Google" id="ProtNLM"/>
    </source>
</evidence>
<dbReference type="AlphaFoldDB" id="A0A934Q0K1"/>
<reference evidence="2" key="1">
    <citation type="submission" date="2020-12" db="EMBL/GenBank/DDBJ databases">
        <title>Ramlibacter sp. nov., isolated from a freshwater alga, Cryptomonas.</title>
        <authorList>
            <person name="Kim H.M."/>
            <person name="Jeon C.O."/>
        </authorList>
    </citation>
    <scope>NUCLEOTIDE SEQUENCE</scope>
    <source>
        <strain evidence="2">CrO1</strain>
    </source>
</reference>
<feature type="transmembrane region" description="Helical" evidence="1">
    <location>
        <begin position="39"/>
        <end position="63"/>
    </location>
</feature>